<dbReference type="STRING" id="1082479.SAMN05216241_11241"/>
<reference evidence="1 2" key="1">
    <citation type="submission" date="2016-10" db="EMBL/GenBank/DDBJ databases">
        <authorList>
            <person name="de Groot N.N."/>
        </authorList>
    </citation>
    <scope>NUCLEOTIDE SEQUENCE [LARGE SCALE GENOMIC DNA]</scope>
    <source>
        <strain evidence="1 2">DSM 25584</strain>
    </source>
</reference>
<keyword evidence="2" id="KW-1185">Reference proteome</keyword>
<gene>
    <name evidence="1" type="ORF">SAMN05216241_11241</name>
</gene>
<proteinExistence type="predicted"/>
<organism evidence="1 2">
    <name type="scientific">Limimonas halophila</name>
    <dbReference type="NCBI Taxonomy" id="1082479"/>
    <lineage>
        <taxon>Bacteria</taxon>
        <taxon>Pseudomonadati</taxon>
        <taxon>Pseudomonadota</taxon>
        <taxon>Alphaproteobacteria</taxon>
        <taxon>Rhodospirillales</taxon>
        <taxon>Rhodovibrionaceae</taxon>
        <taxon>Limimonas</taxon>
    </lineage>
</organism>
<dbReference type="RefSeq" id="WP_090021549.1">
    <property type="nucleotide sequence ID" value="NZ_FNCE01000012.1"/>
</dbReference>
<dbReference type="Proteomes" id="UP000199415">
    <property type="component" value="Unassembled WGS sequence"/>
</dbReference>
<protein>
    <submittedName>
        <fullName evidence="1">Uncharacterized protein</fullName>
    </submittedName>
</protein>
<accession>A0A1G7U7C4</accession>
<name>A0A1G7U7C4_9PROT</name>
<dbReference type="AlphaFoldDB" id="A0A1G7U7C4"/>
<sequence length="83" mass="8753">MTNMDEVYQAIHDLEPAVIGLEGLGRVLAGLAELAQASEQPLDSRLLAALAEQTGAIADQGRVRFGIAQNVATAANRTAQHSR</sequence>
<evidence type="ECO:0000313" key="1">
    <source>
        <dbReference type="EMBL" id="SDG43278.1"/>
    </source>
</evidence>
<evidence type="ECO:0000313" key="2">
    <source>
        <dbReference type="Proteomes" id="UP000199415"/>
    </source>
</evidence>
<dbReference type="EMBL" id="FNCE01000012">
    <property type="protein sequence ID" value="SDG43278.1"/>
    <property type="molecule type" value="Genomic_DNA"/>
</dbReference>